<keyword evidence="5" id="KW-1185">Reference proteome</keyword>
<dbReference type="OrthoDB" id="775261at2759"/>
<accession>A0A6P5GI79</accession>
<proteinExistence type="inferred from homology"/>
<dbReference type="RefSeq" id="XP_020105015.1">
    <property type="nucleotide sequence ID" value="XM_020249426.1"/>
</dbReference>
<feature type="region of interest" description="Disordered" evidence="3">
    <location>
        <begin position="69"/>
        <end position="176"/>
    </location>
</feature>
<dbReference type="PANTHER" id="PTHR31471:SF51">
    <property type="entry name" value="REMORIN FAMILY PROTEIN"/>
    <property type="match status" value="1"/>
</dbReference>
<feature type="coiled-coil region" evidence="2">
    <location>
        <begin position="185"/>
        <end position="227"/>
    </location>
</feature>
<evidence type="ECO:0000313" key="6">
    <source>
        <dbReference type="RefSeq" id="XP_020105015.1"/>
    </source>
</evidence>
<gene>
    <name evidence="6" type="primary">LOC109721689</name>
</gene>
<reference evidence="6" key="2">
    <citation type="submission" date="2025-08" db="UniProtKB">
        <authorList>
            <consortium name="RefSeq"/>
        </authorList>
    </citation>
    <scope>IDENTIFICATION</scope>
    <source>
        <tissue evidence="6">Leaf</tissue>
    </source>
</reference>
<feature type="domain" description="Remorin C-terminal" evidence="4">
    <location>
        <begin position="174"/>
        <end position="276"/>
    </location>
</feature>
<reference evidence="5" key="1">
    <citation type="journal article" date="2015" name="Nat. Genet.">
        <title>The pineapple genome and the evolution of CAM photosynthesis.</title>
        <authorList>
            <person name="Ming R."/>
            <person name="VanBuren R."/>
            <person name="Wai C.M."/>
            <person name="Tang H."/>
            <person name="Schatz M.C."/>
            <person name="Bowers J.E."/>
            <person name="Lyons E."/>
            <person name="Wang M.L."/>
            <person name="Chen J."/>
            <person name="Biggers E."/>
            <person name="Zhang J."/>
            <person name="Huang L."/>
            <person name="Zhang L."/>
            <person name="Miao W."/>
            <person name="Zhang J."/>
            <person name="Ye Z."/>
            <person name="Miao C."/>
            <person name="Lin Z."/>
            <person name="Wang H."/>
            <person name="Zhou H."/>
            <person name="Yim W.C."/>
            <person name="Priest H.D."/>
            <person name="Zheng C."/>
            <person name="Woodhouse M."/>
            <person name="Edger P.P."/>
            <person name="Guyot R."/>
            <person name="Guo H.B."/>
            <person name="Guo H."/>
            <person name="Zheng G."/>
            <person name="Singh R."/>
            <person name="Sharma A."/>
            <person name="Min X."/>
            <person name="Zheng Y."/>
            <person name="Lee H."/>
            <person name="Gurtowski J."/>
            <person name="Sedlazeck F.J."/>
            <person name="Harkess A."/>
            <person name="McKain M.R."/>
            <person name="Liao Z."/>
            <person name="Fang J."/>
            <person name="Liu J."/>
            <person name="Zhang X."/>
            <person name="Zhang Q."/>
            <person name="Hu W."/>
            <person name="Qin Y."/>
            <person name="Wang K."/>
            <person name="Chen L.Y."/>
            <person name="Shirley N."/>
            <person name="Lin Y.R."/>
            <person name="Liu L.Y."/>
            <person name="Hernandez A.G."/>
            <person name="Wright C.L."/>
            <person name="Bulone V."/>
            <person name="Tuskan G.A."/>
            <person name="Heath K."/>
            <person name="Zee F."/>
            <person name="Moore P.H."/>
            <person name="Sunkar R."/>
            <person name="Leebens-Mack J.H."/>
            <person name="Mockler T."/>
            <person name="Bennetzen J.L."/>
            <person name="Freeling M."/>
            <person name="Sankoff D."/>
            <person name="Paterson A.H."/>
            <person name="Zhu X."/>
            <person name="Yang X."/>
            <person name="Smith J.A."/>
            <person name="Cushman J.C."/>
            <person name="Paull R.E."/>
            <person name="Yu Q."/>
        </authorList>
    </citation>
    <scope>NUCLEOTIDE SEQUENCE [LARGE SCALE GENOMIC DNA]</scope>
    <source>
        <strain evidence="5">cv. F153</strain>
    </source>
</reference>
<dbReference type="AlphaFoldDB" id="A0A6P5GI79"/>
<evidence type="ECO:0000313" key="5">
    <source>
        <dbReference type="Proteomes" id="UP000515123"/>
    </source>
</evidence>
<evidence type="ECO:0000256" key="1">
    <source>
        <dbReference type="ARBA" id="ARBA00005711"/>
    </source>
</evidence>
<dbReference type="InterPro" id="IPR005516">
    <property type="entry name" value="Remorin_C"/>
</dbReference>
<dbReference type="GeneID" id="109721689"/>
<feature type="compositionally biased region" description="Basic and acidic residues" evidence="3">
    <location>
        <begin position="130"/>
        <end position="140"/>
    </location>
</feature>
<evidence type="ECO:0000256" key="3">
    <source>
        <dbReference type="SAM" id="MobiDB-lite"/>
    </source>
</evidence>
<protein>
    <submittedName>
        <fullName evidence="6">Remorin-like isoform X1</fullName>
    </submittedName>
</protein>
<comment type="similarity">
    <text evidence="1">Belongs to the remorin family.</text>
</comment>
<organism evidence="5 6">
    <name type="scientific">Ananas comosus</name>
    <name type="common">Pineapple</name>
    <name type="synonym">Ananas ananas</name>
    <dbReference type="NCBI Taxonomy" id="4615"/>
    <lineage>
        <taxon>Eukaryota</taxon>
        <taxon>Viridiplantae</taxon>
        <taxon>Streptophyta</taxon>
        <taxon>Embryophyta</taxon>
        <taxon>Tracheophyta</taxon>
        <taxon>Spermatophyta</taxon>
        <taxon>Magnoliopsida</taxon>
        <taxon>Liliopsida</taxon>
        <taxon>Poales</taxon>
        <taxon>Bromeliaceae</taxon>
        <taxon>Bromelioideae</taxon>
        <taxon>Ananas</taxon>
    </lineage>
</organism>
<dbReference type="Proteomes" id="UP000515123">
    <property type="component" value="Linkage group 15"/>
</dbReference>
<sequence>MSEFGGNSDGSYEIAVAAAAYAIVLLEEERLLKQKKSDEEVIGPETKIISRGEEIVRKKTSRKVTRWLTRREEEEDERPSVSGEGKVKKPATVDQHRQENGAADQKAAERATETAAAIKRAPTFIGRNETGSKKFERGKEQTSQQVPPALKPTASFSAPKINDGAKPADSGVGETEADAWEKAKMEKIKHRYEKTISTISEWENEKTVKAQRRKDRKETELERKRARILQEYRNEMARIGKIVFGARALAEERKRNDEAKAMMKAKMIRSTGKVPKSCGCF</sequence>
<evidence type="ECO:0000256" key="2">
    <source>
        <dbReference type="SAM" id="Coils"/>
    </source>
</evidence>
<evidence type="ECO:0000259" key="4">
    <source>
        <dbReference type="Pfam" id="PF03763"/>
    </source>
</evidence>
<dbReference type="Pfam" id="PF03763">
    <property type="entry name" value="Remorin_C"/>
    <property type="match status" value="1"/>
</dbReference>
<keyword evidence="2" id="KW-0175">Coiled coil</keyword>
<dbReference type="PANTHER" id="PTHR31471">
    <property type="entry name" value="OS02G0116800 PROTEIN"/>
    <property type="match status" value="1"/>
</dbReference>
<name>A0A6P5GI79_ANACO</name>